<dbReference type="Gene3D" id="3.90.280.10">
    <property type="entry name" value="PEBP-like"/>
    <property type="match status" value="1"/>
</dbReference>
<organism evidence="3 4">
    <name type="scientific">Cryptococcus tetragattii IND107</name>
    <dbReference type="NCBI Taxonomy" id="1296105"/>
    <lineage>
        <taxon>Eukaryota</taxon>
        <taxon>Fungi</taxon>
        <taxon>Dikarya</taxon>
        <taxon>Basidiomycota</taxon>
        <taxon>Agaricomycotina</taxon>
        <taxon>Tremellomycetes</taxon>
        <taxon>Tremellales</taxon>
        <taxon>Cryptococcaceae</taxon>
        <taxon>Cryptococcus</taxon>
        <taxon>Cryptococcus gattii species complex</taxon>
    </lineage>
</organism>
<feature type="compositionally biased region" description="Polar residues" evidence="1">
    <location>
        <begin position="407"/>
        <end position="419"/>
    </location>
</feature>
<dbReference type="CDD" id="cd00866">
    <property type="entry name" value="PEBP_euk"/>
    <property type="match status" value="1"/>
</dbReference>
<feature type="compositionally biased region" description="Low complexity" evidence="1">
    <location>
        <begin position="939"/>
        <end position="959"/>
    </location>
</feature>
<keyword evidence="4" id="KW-1185">Reference proteome</keyword>
<comment type="caution">
    <text evidence="3">The sequence shown here is derived from an EMBL/GenBank/DDBJ whole genome shotgun (WGS) entry which is preliminary data.</text>
</comment>
<dbReference type="InterPro" id="IPR035810">
    <property type="entry name" value="PEBP_euk"/>
</dbReference>
<evidence type="ECO:0000256" key="1">
    <source>
        <dbReference type="SAM" id="MobiDB-lite"/>
    </source>
</evidence>
<feature type="compositionally biased region" description="Polar residues" evidence="1">
    <location>
        <begin position="638"/>
        <end position="649"/>
    </location>
</feature>
<dbReference type="GeneID" id="91992199"/>
<accession>A0ABR3BMT0</accession>
<reference evidence="3" key="1">
    <citation type="submission" date="2015-01" db="EMBL/GenBank/DDBJ databases">
        <authorList>
            <consortium name="The Broad Institute Genomics Platform"/>
            <person name="Cuomo C."/>
            <person name="Litvintseva A."/>
            <person name="Chen Y."/>
            <person name="Heitman J."/>
            <person name="Sun S."/>
            <person name="Springer D."/>
            <person name="Dromer F."/>
            <person name="Young S."/>
            <person name="Zeng Q."/>
            <person name="Gargeya S."/>
            <person name="Abouelleil A."/>
            <person name="Alvarado L."/>
            <person name="Chapman S.B."/>
            <person name="Gainer-Dewar J."/>
            <person name="Goldberg J."/>
            <person name="Griggs A."/>
            <person name="Gujja S."/>
            <person name="Hansen M."/>
            <person name="Howarth C."/>
            <person name="Imamovic A."/>
            <person name="Larimer J."/>
            <person name="Murphy C."/>
            <person name="Naylor J."/>
            <person name="Pearson M."/>
            <person name="Priest M."/>
            <person name="Roberts A."/>
            <person name="Saif S."/>
            <person name="Shea T."/>
            <person name="Sykes S."/>
            <person name="Wortman J."/>
            <person name="Nusbaum C."/>
            <person name="Birren B."/>
        </authorList>
    </citation>
    <scope>NUCLEOTIDE SEQUENCE</scope>
    <source>
        <strain evidence="3">IND107</strain>
    </source>
</reference>
<evidence type="ECO:0000313" key="4">
    <source>
        <dbReference type="Proteomes" id="UP000054399"/>
    </source>
</evidence>
<feature type="compositionally biased region" description="Low complexity" evidence="1">
    <location>
        <begin position="614"/>
        <end position="637"/>
    </location>
</feature>
<reference evidence="3" key="2">
    <citation type="submission" date="2024-01" db="EMBL/GenBank/DDBJ databases">
        <title>Comparative genomics of Cryptococcus and Kwoniella reveals pathogenesis evolution and contrasting modes of karyotype evolution via chromosome fusion or intercentromeric recombination.</title>
        <authorList>
            <person name="Coelho M.A."/>
            <person name="David-Palma M."/>
            <person name="Shea T."/>
            <person name="Bowers K."/>
            <person name="Mcginley-Smith S."/>
            <person name="Mohammad A.W."/>
            <person name="Gnirke A."/>
            <person name="Yurkov A.M."/>
            <person name="Nowrousian M."/>
            <person name="Sun S."/>
            <person name="Cuomo C.A."/>
            <person name="Heitman J."/>
        </authorList>
    </citation>
    <scope>NUCLEOTIDE SEQUENCE</scope>
    <source>
        <strain evidence="3">IND107</strain>
    </source>
</reference>
<feature type="chain" id="PRO_5047325488" evidence="2">
    <location>
        <begin position="19"/>
        <end position="976"/>
    </location>
</feature>
<dbReference type="InterPro" id="IPR008914">
    <property type="entry name" value="PEBP"/>
</dbReference>
<feature type="signal peptide" evidence="2">
    <location>
        <begin position="1"/>
        <end position="18"/>
    </location>
</feature>
<dbReference type="PANTHER" id="PTHR11362:SF140">
    <property type="entry name" value="PEBP-LIKE PROTEIN"/>
    <property type="match status" value="1"/>
</dbReference>
<dbReference type="Pfam" id="PF01161">
    <property type="entry name" value="PBP"/>
    <property type="match status" value="1"/>
</dbReference>
<feature type="region of interest" description="Disordered" evidence="1">
    <location>
        <begin position="367"/>
        <end position="976"/>
    </location>
</feature>
<feature type="compositionally biased region" description="Basic and acidic residues" evidence="1">
    <location>
        <begin position="818"/>
        <end position="831"/>
    </location>
</feature>
<feature type="compositionally biased region" description="Low complexity" evidence="1">
    <location>
        <begin position="691"/>
        <end position="724"/>
    </location>
</feature>
<feature type="region of interest" description="Disordered" evidence="1">
    <location>
        <begin position="240"/>
        <end position="274"/>
    </location>
</feature>
<keyword evidence="2" id="KW-0732">Signal</keyword>
<feature type="compositionally biased region" description="Basic and acidic residues" evidence="1">
    <location>
        <begin position="369"/>
        <end position="395"/>
    </location>
</feature>
<feature type="compositionally biased region" description="Low complexity" evidence="1">
    <location>
        <begin position="528"/>
        <end position="539"/>
    </location>
</feature>
<gene>
    <name evidence="3" type="ORF">I308_105343</name>
</gene>
<feature type="compositionally biased region" description="Basic and acidic residues" evidence="1">
    <location>
        <begin position="338"/>
        <end position="349"/>
    </location>
</feature>
<dbReference type="SUPFAM" id="SSF49777">
    <property type="entry name" value="PEBP-like"/>
    <property type="match status" value="1"/>
</dbReference>
<dbReference type="EMBL" id="ATAM02000009">
    <property type="protein sequence ID" value="KAL0244080.1"/>
    <property type="molecule type" value="Genomic_DNA"/>
</dbReference>
<name>A0ABR3BMT0_9TREE</name>
<evidence type="ECO:0000256" key="2">
    <source>
        <dbReference type="SAM" id="SignalP"/>
    </source>
</evidence>
<protein>
    <submittedName>
        <fullName evidence="3">Uncharacterized protein</fullName>
    </submittedName>
</protein>
<evidence type="ECO:0000313" key="3">
    <source>
        <dbReference type="EMBL" id="KAL0244080.1"/>
    </source>
</evidence>
<feature type="region of interest" description="Disordered" evidence="1">
    <location>
        <begin position="338"/>
        <end position="357"/>
    </location>
</feature>
<sequence>MLGYFAALALALPALAQSASNSSASAVEIEGLEANFKQAELTPQLLGTFQPEALLSVTFGSDTISTGDKLDQTAVSSSPTLTVIPASNATFASGQLYTVVMVDADIVGTDESTTQQTRHWLVNSASLSTDAAPHAVNWTGSTSITDYAGPGPASGSGSHRYVIVVYEQPSTFSPPANLSQAGTPLSTMSLSGYVSESGLGNVVTANYFQVENGQSTVTVSSTTAVDSSTLAGFLSTSAASSASGTASGAASKSAASSTGSSASSASSAPASSHSATSGALRSEIGFGMVVGVIGVVGAVLGAGRKGKKKEAPAEHLNSHANSHGLDYFLEKHTTDKVYENSTEGDRPLPVERSQGSVSALVARFQTAANREKEASEREKEKDRGRVSLGEGRRVSDVVPAKDAVGNVDSSSQPTTSASAKTVPIDSSDEKDTIKENAPQAQTHPRPPHASPNATSQSRIDTARVSPSTPSTTPAKSTVISSTKSSLGRASSIRTPARSTPAQIQGQSKANKPRTLSTQNSAKQTSVLPSPSRITSPSSTLAKDNNSTSTPLKPQLTGTPSKPTASSLAKTRSSPSSNPPSNMRMRSPPVVDDPTAARAERRSSSSFGRQDGIKSPLSSSGSLTGRSSLGRAASARLSQTKSPVATSTISRQRRVSENGSGSPQPQEEKKESRSVTEPIGRAAGSRLMQGTAASRARAAANANPHSSLISSSSHTPISSTSPPTSAKITRPRASISTPVSNSKKPMSNGNNDSSAKGPTPKSNPNDEEGNLGVKSVGKNPVGRLGLAAAREKKDENEDDKTEALHPPPIGRLGLAATRENPRTVKEKQERGNVVEPSEQQTHHMGAEDEHEQRVECEVGIGEKEKQKGDGTLSEPTGEAEEGLEEKDRQIDVEVGAGAGQSSSFTIDMKPQGVVTRLDEVEDGEETKCAGEPTEPLESPIEINVQQNNETNEVNEINETNETNDREDSEGEKEEGKI</sequence>
<feature type="compositionally biased region" description="Polar residues" evidence="1">
    <location>
        <begin position="540"/>
        <end position="570"/>
    </location>
</feature>
<dbReference type="RefSeq" id="XP_066612447.1">
    <property type="nucleotide sequence ID" value="XM_066759800.1"/>
</dbReference>
<feature type="compositionally biased region" description="Low complexity" evidence="1">
    <location>
        <begin position="571"/>
        <end position="588"/>
    </location>
</feature>
<feature type="compositionally biased region" description="Acidic residues" evidence="1">
    <location>
        <begin position="963"/>
        <end position="976"/>
    </location>
</feature>
<dbReference type="PANTHER" id="PTHR11362">
    <property type="entry name" value="PHOSPHATIDYLETHANOLAMINE-BINDING PROTEIN"/>
    <property type="match status" value="1"/>
</dbReference>
<feature type="compositionally biased region" description="Basic and acidic residues" evidence="1">
    <location>
        <begin position="839"/>
        <end position="867"/>
    </location>
</feature>
<dbReference type="Proteomes" id="UP000054399">
    <property type="component" value="Unassembled WGS sequence"/>
</dbReference>
<feature type="compositionally biased region" description="Polar residues" evidence="1">
    <location>
        <begin position="733"/>
        <end position="762"/>
    </location>
</feature>
<dbReference type="InterPro" id="IPR036610">
    <property type="entry name" value="PEBP-like_sf"/>
</dbReference>
<proteinExistence type="predicted"/>
<feature type="compositionally biased region" description="Polar residues" evidence="1">
    <location>
        <begin position="474"/>
        <end position="527"/>
    </location>
</feature>